<dbReference type="AlphaFoldDB" id="G4D406"/>
<keyword evidence="1" id="KW-0472">Membrane</keyword>
<comment type="caution">
    <text evidence="2">The sequence shown here is derived from an EMBL/GenBank/DDBJ whole genome shotgun (WGS) entry which is preliminary data.</text>
</comment>
<dbReference type="STRING" id="997350.HMPREF9129_1136"/>
<proteinExistence type="predicted"/>
<keyword evidence="2" id="KW-0378">Hydrolase</keyword>
<dbReference type="EMBL" id="AGBB01000109">
    <property type="protein sequence ID" value="EGY79744.1"/>
    <property type="molecule type" value="Genomic_DNA"/>
</dbReference>
<dbReference type="HOGENOM" id="CLU_2634957_0_0_9"/>
<evidence type="ECO:0000313" key="3">
    <source>
        <dbReference type="Proteomes" id="UP000003422"/>
    </source>
</evidence>
<reference evidence="2 3" key="1">
    <citation type="submission" date="2011-06" db="EMBL/GenBank/DDBJ databases">
        <authorList>
            <person name="Muzny D."/>
            <person name="Qin X."/>
            <person name="Deng J."/>
            <person name="Jiang H."/>
            <person name="Liu Y."/>
            <person name="Qu J."/>
            <person name="Song X.-Z."/>
            <person name="Zhang L."/>
            <person name="Thornton R."/>
            <person name="Coyle M."/>
            <person name="Francisco L."/>
            <person name="Jackson L."/>
            <person name="Javaid M."/>
            <person name="Korchina V."/>
            <person name="Kovar C."/>
            <person name="Mata R."/>
            <person name="Mathew T."/>
            <person name="Ngo R."/>
            <person name="Nguyen L."/>
            <person name="Nguyen N."/>
            <person name="Okwuonu G."/>
            <person name="Ongeri F."/>
            <person name="Pham C."/>
            <person name="Simmons D."/>
            <person name="Wilczek-Boney K."/>
            <person name="Hale W."/>
            <person name="Jakkamsetti A."/>
            <person name="Pham P."/>
            <person name="Ruth R."/>
            <person name="San Lucas F."/>
            <person name="Warren J."/>
            <person name="Zhang J."/>
            <person name="Zhao Z."/>
            <person name="Zhou C."/>
            <person name="Zhu D."/>
            <person name="Lee S."/>
            <person name="Bess C."/>
            <person name="Blankenburg K."/>
            <person name="Forbes L."/>
            <person name="Fu Q."/>
            <person name="Gubbala S."/>
            <person name="Hirani K."/>
            <person name="Jayaseelan J.C."/>
            <person name="Lara F."/>
            <person name="Munidasa M."/>
            <person name="Palculict T."/>
            <person name="Patil S."/>
            <person name="Pu L.-L."/>
            <person name="Saada N."/>
            <person name="Tang L."/>
            <person name="Weissenberger G."/>
            <person name="Zhu Y."/>
            <person name="Hemphill L."/>
            <person name="Shang Y."/>
            <person name="Youmans B."/>
            <person name="Ayvaz T."/>
            <person name="Ross M."/>
            <person name="Santibanez J."/>
            <person name="Aqrawi P."/>
            <person name="Gross S."/>
            <person name="Joshi V."/>
            <person name="Fowler G."/>
            <person name="Nazareth L."/>
            <person name="Reid J."/>
            <person name="Worley K."/>
            <person name="Petrosino J."/>
            <person name="Highlander S."/>
            <person name="Gibbs R."/>
        </authorList>
    </citation>
    <scope>NUCLEOTIDE SEQUENCE [LARGE SCALE GENOMIC DNA]</scope>
    <source>
        <strain evidence="2 3">ATCC 29427</strain>
    </source>
</reference>
<sequence>MSEVFLFLNKSMSTSAPSFSKAFFVSHSLFVPGNAGITTFTFPTSLFDFNLLFSTFLFTISVFNSIFALGLNILSKV</sequence>
<feature type="transmembrane region" description="Helical" evidence="1">
    <location>
        <begin position="51"/>
        <end position="74"/>
    </location>
</feature>
<keyword evidence="2" id="KW-0482">Metalloprotease</keyword>
<protein>
    <submittedName>
        <fullName evidence="2">RIP metalloprotease RseP</fullName>
        <ecNumber evidence="2">3.4.24.-</ecNumber>
    </submittedName>
</protein>
<keyword evidence="3" id="KW-1185">Reference proteome</keyword>
<dbReference type="EC" id="3.4.24.-" evidence="2"/>
<name>G4D406_9FIRM</name>
<evidence type="ECO:0000313" key="2">
    <source>
        <dbReference type="EMBL" id="EGY79744.1"/>
    </source>
</evidence>
<accession>G4D406</accession>
<evidence type="ECO:0000256" key="1">
    <source>
        <dbReference type="SAM" id="Phobius"/>
    </source>
</evidence>
<dbReference type="Proteomes" id="UP000003422">
    <property type="component" value="Unassembled WGS sequence"/>
</dbReference>
<keyword evidence="1" id="KW-0812">Transmembrane</keyword>
<dbReference type="GO" id="GO:0006508">
    <property type="term" value="P:proteolysis"/>
    <property type="evidence" value="ECO:0007669"/>
    <property type="project" value="UniProtKB-KW"/>
</dbReference>
<keyword evidence="1" id="KW-1133">Transmembrane helix</keyword>
<gene>
    <name evidence="2" type="primary">rseP</name>
    <name evidence="2" type="ORF">HMPREF9129_1136</name>
</gene>
<organism evidence="2 3">
    <name type="scientific">Peptoniphilus indolicus ATCC 29427</name>
    <dbReference type="NCBI Taxonomy" id="997350"/>
    <lineage>
        <taxon>Bacteria</taxon>
        <taxon>Bacillati</taxon>
        <taxon>Bacillota</taxon>
        <taxon>Tissierellia</taxon>
        <taxon>Tissierellales</taxon>
        <taxon>Peptoniphilaceae</taxon>
        <taxon>Peptoniphilus</taxon>
    </lineage>
</organism>
<keyword evidence="2" id="KW-0645">Protease</keyword>
<dbReference type="GO" id="GO:0008237">
    <property type="term" value="F:metallopeptidase activity"/>
    <property type="evidence" value="ECO:0007669"/>
    <property type="project" value="UniProtKB-KW"/>
</dbReference>